<sequence length="222" mass="25899">MSELPSNMNDFLKDVWPKVELTLIPESELLSISDDKTMHSDYQVLMTRRLKVVHATMDAVDNDISLVEFEFFTARNEAMRQIFEAGHDKVSANYLSWHVEYNAWEAIFGDSKPFPISKPSLGQDAHDDGKAGNASSLNRPAAVQQVDPEYGTFKVSFLKAWEQDLDKREQELMKHFEELKKKRKEFDKRQDDLIKNMELWKQKLRKWENKLISQAKDSSSRQ</sequence>
<accession>G0S1W0</accession>
<dbReference type="GeneID" id="18255540"/>
<keyword evidence="4" id="KW-1185">Reference proteome</keyword>
<dbReference type="Proteomes" id="UP000008066">
    <property type="component" value="Unassembled WGS sequence"/>
</dbReference>
<dbReference type="HOGENOM" id="CLU_1245220_0_0_1"/>
<reference evidence="3 4" key="1">
    <citation type="journal article" date="2011" name="Cell">
        <title>Insight into structure and assembly of the nuclear pore complex by utilizing the genome of a eukaryotic thermophile.</title>
        <authorList>
            <person name="Amlacher S."/>
            <person name="Sarges P."/>
            <person name="Flemming D."/>
            <person name="van Noort V."/>
            <person name="Kunze R."/>
            <person name="Devos D.P."/>
            <person name="Arumugam M."/>
            <person name="Bork P."/>
            <person name="Hurt E."/>
        </authorList>
    </citation>
    <scope>NUCLEOTIDE SEQUENCE [LARGE SCALE GENOMIC DNA]</scope>
    <source>
        <strain evidence="4">DSM 1495 / CBS 144.50 / IMI 039719</strain>
    </source>
</reference>
<feature type="region of interest" description="Disordered" evidence="2">
    <location>
        <begin position="118"/>
        <end position="141"/>
    </location>
</feature>
<evidence type="ECO:0000313" key="4">
    <source>
        <dbReference type="Proteomes" id="UP000008066"/>
    </source>
</evidence>
<protein>
    <submittedName>
        <fullName evidence="3">Uncharacterized protein</fullName>
    </submittedName>
</protein>
<organism evidence="4">
    <name type="scientific">Chaetomium thermophilum (strain DSM 1495 / CBS 144.50 / IMI 039719)</name>
    <name type="common">Thermochaetoides thermophila</name>
    <dbReference type="NCBI Taxonomy" id="759272"/>
    <lineage>
        <taxon>Eukaryota</taxon>
        <taxon>Fungi</taxon>
        <taxon>Dikarya</taxon>
        <taxon>Ascomycota</taxon>
        <taxon>Pezizomycotina</taxon>
        <taxon>Sordariomycetes</taxon>
        <taxon>Sordariomycetidae</taxon>
        <taxon>Sordariales</taxon>
        <taxon>Chaetomiaceae</taxon>
        <taxon>Thermochaetoides</taxon>
    </lineage>
</organism>
<evidence type="ECO:0000256" key="2">
    <source>
        <dbReference type="SAM" id="MobiDB-lite"/>
    </source>
</evidence>
<dbReference type="EMBL" id="GL988039">
    <property type="protein sequence ID" value="EGS23020.1"/>
    <property type="molecule type" value="Genomic_DNA"/>
</dbReference>
<dbReference type="AlphaFoldDB" id="G0S1W0"/>
<gene>
    <name evidence="3" type="ORF">CTHT_0015020</name>
</gene>
<evidence type="ECO:0000313" key="3">
    <source>
        <dbReference type="EMBL" id="EGS23020.1"/>
    </source>
</evidence>
<dbReference type="KEGG" id="cthr:CTHT_0015020"/>
<name>G0S1W0_CHATD</name>
<evidence type="ECO:0000256" key="1">
    <source>
        <dbReference type="SAM" id="Coils"/>
    </source>
</evidence>
<dbReference type="RefSeq" id="XP_006692012.1">
    <property type="nucleotide sequence ID" value="XM_006691949.1"/>
</dbReference>
<feature type="coiled-coil region" evidence="1">
    <location>
        <begin position="158"/>
        <end position="210"/>
    </location>
</feature>
<proteinExistence type="predicted"/>
<keyword evidence="1" id="KW-0175">Coiled coil</keyword>